<keyword evidence="3" id="KW-1185">Reference proteome</keyword>
<proteinExistence type="predicted"/>
<evidence type="ECO:0000256" key="1">
    <source>
        <dbReference type="SAM" id="SignalP"/>
    </source>
</evidence>
<gene>
    <name evidence="2" type="ORF">VCR4J5_200130</name>
</gene>
<feature type="chain" id="PRO_5046922734" evidence="1">
    <location>
        <begin position="19"/>
        <end position="751"/>
    </location>
</feature>
<dbReference type="RefSeq" id="WP_048660995.1">
    <property type="nucleotide sequence ID" value="NZ_CAWMAN010000098.1"/>
</dbReference>
<evidence type="ECO:0000313" key="2">
    <source>
        <dbReference type="EMBL" id="CDT33314.1"/>
    </source>
</evidence>
<dbReference type="Proteomes" id="UP000049077">
    <property type="component" value="Unassembled WGS sequence"/>
</dbReference>
<reference evidence="2 3" key="1">
    <citation type="submission" date="2014-06" db="EMBL/GenBank/DDBJ databases">
        <authorList>
            <person name="Le Roux F."/>
        </authorList>
    </citation>
    <scope>NUCLEOTIDE SEQUENCE [LARGE SCALE GENOMIC DNA]</scope>
    <source>
        <strain evidence="2 3">J5-4</strain>
    </source>
</reference>
<protein>
    <submittedName>
        <fullName evidence="2">Uncharacterized protein</fullName>
    </submittedName>
</protein>
<keyword evidence="1" id="KW-0732">Signal</keyword>
<organism evidence="2 3">
    <name type="scientific">Vibrio crassostreae</name>
    <dbReference type="NCBI Taxonomy" id="246167"/>
    <lineage>
        <taxon>Bacteria</taxon>
        <taxon>Pseudomonadati</taxon>
        <taxon>Pseudomonadota</taxon>
        <taxon>Gammaproteobacteria</taxon>
        <taxon>Vibrionales</taxon>
        <taxon>Vibrionaceae</taxon>
        <taxon>Vibrio</taxon>
    </lineage>
</organism>
<dbReference type="PROSITE" id="PS51257">
    <property type="entry name" value="PROKAR_LIPOPROTEIN"/>
    <property type="match status" value="1"/>
</dbReference>
<name>A0ABM9QTZ8_9VIBR</name>
<feature type="signal peptide" evidence="1">
    <location>
        <begin position="1"/>
        <end position="18"/>
    </location>
</feature>
<comment type="caution">
    <text evidence="2">The sequence shown here is derived from an EMBL/GenBank/DDBJ whole genome shotgun (WGS) entry which is preliminary data.</text>
</comment>
<dbReference type="EMBL" id="CCJX01000103">
    <property type="protein sequence ID" value="CDT33314.1"/>
    <property type="molecule type" value="Genomic_DNA"/>
</dbReference>
<sequence length="751" mass="83276">MFLLRHLILVLCCFSLFACGPESTQEDQTAETNPTTPQEVTITTQHTIKFKPESELSWVDLADAVVSDQPNILELSEVSPLSKHNHCDVIQIKNLKYQIETANAQVCRYKYRVKAKAEQYQGHSEGISQVVVSDTTQDVTPLQPIGQTVYEDSTEQIDISENLPSNYHLDATSIELTGSTSTGNLGTAEELQQDVIQYTSPINTTGNVEIYYSAINELTDSVKTGVIYITLGDLQSGLIADAHRKLEEKVLADEPSHSFKIDVAEFVTAKENQSITLVEVYTNGQGTRVVTPNSTEFLYKPNYTGNHYINYVVQDETGSYAMGGLTFNVVSYRSIYDPAQKLTFSPTYTFNEIARMGGSYSRLNSESGVTGEPGYYPTFNGTLANAYCITEGKRLPTSDELSSMFNHMISPGSAYTSEYRWPVGSRYATDYNLDNKTIRCSLSSGKCYIGNDIPAYVTCVKELYSSSGYSFEQALQGADWEEKSTLLASASDESETYYHNLPKEEYQLSYKVVKTVPEELNDMVKVKIVDNAVTVSRTNDSLKQATLELQSPNVSGDIDKVTLLIGLSECPSNVTVNETQVLGCIPVIYEADGTAFTAALPDQLLSQLGFDLLNNTPNLLRNSNSTPNYSYFSPQTNISYHTDIAEFITPLCDKLNASMVAGRDNWTWAWDKSLHGSKSGSRYLQGNLASELTNWISTNTGLNVGMLGQGFFQITAHNANYITQSNQTNSSNRIYSQSFKQWQYITCVSKN</sequence>
<evidence type="ECO:0000313" key="3">
    <source>
        <dbReference type="Proteomes" id="UP000049077"/>
    </source>
</evidence>
<accession>A0ABM9QTZ8</accession>